<dbReference type="EMBL" id="RCDA01000001">
    <property type="protein sequence ID" value="RLK51089.1"/>
    <property type="molecule type" value="Genomic_DNA"/>
</dbReference>
<dbReference type="RefSeq" id="WP_147436946.1">
    <property type="nucleotide sequence ID" value="NZ_RCDA01000001.1"/>
</dbReference>
<evidence type="ECO:0000313" key="3">
    <source>
        <dbReference type="Proteomes" id="UP000275461"/>
    </source>
</evidence>
<sequence>MLRSAVVMASVMLSLSVYADSFHVAVQYDCKKAEDFVAVYYLGAYNEEGEELMQRLGKDGINPWELVEVTGDRITTENTVRRECELSDGSYVVEIGPSPGNRNIQGRCGAHMSAWVTFHKENKLLLRTGFEGDCLDLESPIITSALWRSGAEEADITEVRFSEFYK</sequence>
<organism evidence="2 3">
    <name type="scientific">Alkalispirillum mobile</name>
    <dbReference type="NCBI Taxonomy" id="85925"/>
    <lineage>
        <taxon>Bacteria</taxon>
        <taxon>Pseudomonadati</taxon>
        <taxon>Pseudomonadota</taxon>
        <taxon>Gammaproteobacteria</taxon>
        <taxon>Chromatiales</taxon>
        <taxon>Ectothiorhodospiraceae</taxon>
        <taxon>Alkalispirillum</taxon>
    </lineage>
</organism>
<evidence type="ECO:0000313" key="2">
    <source>
        <dbReference type="EMBL" id="RLK51089.1"/>
    </source>
</evidence>
<dbReference type="OrthoDB" id="7061819at2"/>
<dbReference type="AlphaFoldDB" id="A0A498C7M9"/>
<evidence type="ECO:0000256" key="1">
    <source>
        <dbReference type="SAM" id="SignalP"/>
    </source>
</evidence>
<dbReference type="Proteomes" id="UP000275461">
    <property type="component" value="Unassembled WGS sequence"/>
</dbReference>
<feature type="chain" id="PRO_5019827311" evidence="1">
    <location>
        <begin position="20"/>
        <end position="166"/>
    </location>
</feature>
<keyword evidence="1" id="KW-0732">Signal</keyword>
<comment type="caution">
    <text evidence="2">The sequence shown here is derived from an EMBL/GenBank/DDBJ whole genome shotgun (WGS) entry which is preliminary data.</text>
</comment>
<accession>A0A498C7M9</accession>
<proteinExistence type="predicted"/>
<reference evidence="2 3" key="1">
    <citation type="submission" date="2018-10" db="EMBL/GenBank/DDBJ databases">
        <title>Genomic Encyclopedia of Type Strains, Phase IV (KMG-IV): sequencing the most valuable type-strain genomes for metagenomic binning, comparative biology and taxonomic classification.</title>
        <authorList>
            <person name="Goeker M."/>
        </authorList>
    </citation>
    <scope>NUCLEOTIDE SEQUENCE [LARGE SCALE GENOMIC DNA]</scope>
    <source>
        <strain evidence="2 3">DSM 12769</strain>
    </source>
</reference>
<name>A0A498C7M9_9GAMM</name>
<protein>
    <submittedName>
        <fullName evidence="2">Uncharacterized protein</fullName>
    </submittedName>
</protein>
<gene>
    <name evidence="2" type="ORF">DFR31_1005</name>
</gene>
<keyword evidence="3" id="KW-1185">Reference proteome</keyword>
<feature type="signal peptide" evidence="1">
    <location>
        <begin position="1"/>
        <end position="19"/>
    </location>
</feature>